<dbReference type="InterPro" id="IPR029063">
    <property type="entry name" value="SAM-dependent_MTases_sf"/>
</dbReference>
<dbReference type="GO" id="GO:0008168">
    <property type="term" value="F:methyltransferase activity"/>
    <property type="evidence" value="ECO:0007669"/>
    <property type="project" value="UniProtKB-KW"/>
</dbReference>
<dbReference type="RefSeq" id="WP_378259534.1">
    <property type="nucleotide sequence ID" value="NZ_JBHSIT010000008.1"/>
</dbReference>
<accession>A0ABV9U6B8</accession>
<evidence type="ECO:0000256" key="1">
    <source>
        <dbReference type="ARBA" id="ARBA00003907"/>
    </source>
</evidence>
<dbReference type="PANTHER" id="PTHR43619:SF2">
    <property type="entry name" value="S-ADENOSYL-L-METHIONINE-DEPENDENT METHYLTRANSFERASES SUPERFAMILY PROTEIN"/>
    <property type="match status" value="1"/>
</dbReference>
<evidence type="ECO:0000256" key="3">
    <source>
        <dbReference type="ARBA" id="ARBA00022603"/>
    </source>
</evidence>
<keyword evidence="3 6" id="KW-0489">Methyltransferase</keyword>
<dbReference type="InterPro" id="IPR011610">
    <property type="entry name" value="SAM_mthyl_Trfase_ML2640-like"/>
</dbReference>
<keyword evidence="8" id="KW-1185">Reference proteome</keyword>
<dbReference type="EMBL" id="JBHSIT010000008">
    <property type="protein sequence ID" value="MFC4910881.1"/>
    <property type="molecule type" value="Genomic_DNA"/>
</dbReference>
<dbReference type="NCBIfam" id="TIGR00027">
    <property type="entry name" value="mthyl_TIGR00027"/>
    <property type="match status" value="1"/>
</dbReference>
<dbReference type="PANTHER" id="PTHR43619">
    <property type="entry name" value="S-ADENOSYL-L-METHIONINE-DEPENDENT METHYLTRANSFERASE YKTD-RELATED"/>
    <property type="match status" value="1"/>
</dbReference>
<comment type="caution">
    <text evidence="7">The sequence shown here is derived from an EMBL/GenBank/DDBJ whole genome shotgun (WGS) entry which is preliminary data.</text>
</comment>
<proteinExistence type="inferred from homology"/>
<sequence>MDQPLRGVGRTALSVARMRAVEHRRPDRLFADPFAASFGAAGPPVVPRAGHEVRNLMIFQVVIRTRFYDDYLLAATAAGIRQVVLLAAGLDTRAFRLDWPDGVRVFEADLPDVLAFKDATLGDAEPRAGRVAVAADLREDWAARLRDAGFDPSRPTAWLVEGLLIYLSRDDAAALLDGIDGESAPGSRLAFEDGSGTAWLIEQARADPDEFPAGPLWKGGLGEASTAWLEEHGWRVERHVLAEAAASYGRTPPEGVRGGFLTAECLP</sequence>
<evidence type="ECO:0000256" key="6">
    <source>
        <dbReference type="RuleBase" id="RU362030"/>
    </source>
</evidence>
<evidence type="ECO:0000313" key="8">
    <source>
        <dbReference type="Proteomes" id="UP001595872"/>
    </source>
</evidence>
<evidence type="ECO:0000313" key="7">
    <source>
        <dbReference type="EMBL" id="MFC4910881.1"/>
    </source>
</evidence>
<dbReference type="Gene3D" id="3.40.50.150">
    <property type="entry name" value="Vaccinia Virus protein VP39"/>
    <property type="match status" value="1"/>
</dbReference>
<organism evidence="7 8">
    <name type="scientific">Actinomadura gamaensis</name>
    <dbReference type="NCBI Taxonomy" id="1763541"/>
    <lineage>
        <taxon>Bacteria</taxon>
        <taxon>Bacillati</taxon>
        <taxon>Actinomycetota</taxon>
        <taxon>Actinomycetes</taxon>
        <taxon>Streptosporangiales</taxon>
        <taxon>Thermomonosporaceae</taxon>
        <taxon>Actinomadura</taxon>
    </lineage>
</organism>
<dbReference type="Proteomes" id="UP001595872">
    <property type="component" value="Unassembled WGS sequence"/>
</dbReference>
<dbReference type="GO" id="GO:0032259">
    <property type="term" value="P:methylation"/>
    <property type="evidence" value="ECO:0007669"/>
    <property type="project" value="UniProtKB-KW"/>
</dbReference>
<comment type="similarity">
    <text evidence="2 6">Belongs to the UPF0677 family.</text>
</comment>
<evidence type="ECO:0000256" key="2">
    <source>
        <dbReference type="ARBA" id="ARBA00008138"/>
    </source>
</evidence>
<evidence type="ECO:0000256" key="4">
    <source>
        <dbReference type="ARBA" id="ARBA00022679"/>
    </source>
</evidence>
<keyword evidence="4 7" id="KW-0808">Transferase</keyword>
<dbReference type="SUPFAM" id="SSF53335">
    <property type="entry name" value="S-adenosyl-L-methionine-dependent methyltransferases"/>
    <property type="match status" value="1"/>
</dbReference>
<gene>
    <name evidence="7" type="ORF">ACFPCY_26455</name>
</gene>
<dbReference type="Pfam" id="PF04072">
    <property type="entry name" value="LCM"/>
    <property type="match status" value="1"/>
</dbReference>
<name>A0ABV9U6B8_9ACTN</name>
<reference evidence="8" key="1">
    <citation type="journal article" date="2019" name="Int. J. Syst. Evol. Microbiol.">
        <title>The Global Catalogue of Microorganisms (GCM) 10K type strain sequencing project: providing services to taxonomists for standard genome sequencing and annotation.</title>
        <authorList>
            <consortium name="The Broad Institute Genomics Platform"/>
            <consortium name="The Broad Institute Genome Sequencing Center for Infectious Disease"/>
            <person name="Wu L."/>
            <person name="Ma J."/>
        </authorList>
    </citation>
    <scope>NUCLEOTIDE SEQUENCE [LARGE SCALE GENOMIC DNA]</scope>
    <source>
        <strain evidence="8">KLKA75</strain>
    </source>
</reference>
<evidence type="ECO:0000256" key="5">
    <source>
        <dbReference type="ARBA" id="ARBA00022691"/>
    </source>
</evidence>
<comment type="function">
    <text evidence="1 6">Exhibits S-adenosyl-L-methionine-dependent methyltransferase activity.</text>
</comment>
<keyword evidence="5 6" id="KW-0949">S-adenosyl-L-methionine</keyword>
<dbReference type="EC" id="2.1.1.-" evidence="6"/>
<protein>
    <recommendedName>
        <fullName evidence="6">S-adenosyl-L-methionine-dependent methyltransferase</fullName>
        <ecNumber evidence="6">2.1.1.-</ecNumber>
    </recommendedName>
</protein>
<dbReference type="InterPro" id="IPR007213">
    <property type="entry name" value="Ppm1/Ppm2/Tcmp"/>
</dbReference>